<dbReference type="RefSeq" id="WP_155585953.1">
    <property type="nucleotide sequence ID" value="NZ_JBHSTH010000008.1"/>
</dbReference>
<evidence type="ECO:0000259" key="1">
    <source>
        <dbReference type="Pfam" id="PF09204"/>
    </source>
</evidence>
<accession>A0A6I3WNG0</accession>
<dbReference type="GO" id="GO:0015643">
    <property type="term" value="F:toxic substance binding"/>
    <property type="evidence" value="ECO:0007669"/>
    <property type="project" value="InterPro"/>
</dbReference>
<name>A0A6I3WNG0_9PSED</name>
<gene>
    <name evidence="2" type="ORF">GNF76_26110</name>
</gene>
<comment type="caution">
    <text evidence="2">The sequence shown here is derived from an EMBL/GenBank/DDBJ whole genome shotgun (WGS) entry which is preliminary data.</text>
</comment>
<dbReference type="Gene3D" id="1.20.120.650">
    <property type="entry name" value="Colicin D"/>
    <property type="match status" value="1"/>
</dbReference>
<evidence type="ECO:0000313" key="2">
    <source>
        <dbReference type="EMBL" id="MUF07826.1"/>
    </source>
</evidence>
<dbReference type="AlphaFoldDB" id="A0A6I3WNG0"/>
<dbReference type="Proteomes" id="UP000438196">
    <property type="component" value="Unassembled WGS sequence"/>
</dbReference>
<protein>
    <recommendedName>
        <fullName evidence="1">Colicin D immunity protein domain-containing protein</fullName>
    </recommendedName>
</protein>
<dbReference type="InterPro" id="IPR015287">
    <property type="entry name" value="Colicin_D_immunity_dom"/>
</dbReference>
<sequence length="90" mass="10122">MSMVIIDLAKQLTDSSISGKDFTARFFKLWRSERDSGILGRDDKSLGRCLSLMFGLVDSFTDGPKDHPAELTENELKQEISKLLSSYGYI</sequence>
<dbReference type="Pfam" id="PF09204">
    <property type="entry name" value="Colicin_immun"/>
    <property type="match status" value="1"/>
</dbReference>
<keyword evidence="3" id="KW-1185">Reference proteome</keyword>
<dbReference type="InterPro" id="IPR036471">
    <property type="entry name" value="Colicin_D_sf"/>
</dbReference>
<dbReference type="SUPFAM" id="SSF101125">
    <property type="entry name" value="Colicin D immunity protein"/>
    <property type="match status" value="1"/>
</dbReference>
<proteinExistence type="predicted"/>
<reference evidence="2 3" key="1">
    <citation type="submission" date="2019-11" db="EMBL/GenBank/DDBJ databases">
        <title>Pseudomonas karstica sp. nov. and Pseudomonas spelaei sp. nov. from karst caves.</title>
        <authorList>
            <person name="Zeman M."/>
        </authorList>
    </citation>
    <scope>NUCLEOTIDE SEQUENCE [LARGE SCALE GENOMIC DNA]</scope>
    <source>
        <strain evidence="2 3">CCM 7893</strain>
    </source>
</reference>
<feature type="domain" description="Colicin D immunity protein" evidence="1">
    <location>
        <begin position="1"/>
        <end position="85"/>
    </location>
</feature>
<dbReference type="EMBL" id="WNNK01000032">
    <property type="protein sequence ID" value="MUF07826.1"/>
    <property type="molecule type" value="Genomic_DNA"/>
</dbReference>
<dbReference type="GO" id="GO:0030153">
    <property type="term" value="P:bacteriocin immunity"/>
    <property type="evidence" value="ECO:0007669"/>
    <property type="project" value="InterPro"/>
</dbReference>
<dbReference type="OrthoDB" id="8595941at2"/>
<organism evidence="2 3">
    <name type="scientific">Pseudomonas spelaei</name>
    <dbReference type="NCBI Taxonomy" id="1055469"/>
    <lineage>
        <taxon>Bacteria</taxon>
        <taxon>Pseudomonadati</taxon>
        <taxon>Pseudomonadota</taxon>
        <taxon>Gammaproteobacteria</taxon>
        <taxon>Pseudomonadales</taxon>
        <taxon>Pseudomonadaceae</taxon>
        <taxon>Pseudomonas</taxon>
    </lineage>
</organism>
<evidence type="ECO:0000313" key="3">
    <source>
        <dbReference type="Proteomes" id="UP000438196"/>
    </source>
</evidence>